<evidence type="ECO:0000256" key="1">
    <source>
        <dbReference type="ARBA" id="ARBA00022763"/>
    </source>
</evidence>
<keyword evidence="1" id="KW-0227">DNA damage</keyword>
<dbReference type="InterPro" id="IPR036388">
    <property type="entry name" value="WH-like_DNA-bd_sf"/>
</dbReference>
<keyword evidence="4" id="KW-1185">Reference proteome</keyword>
<dbReference type="InterPro" id="IPR014048">
    <property type="entry name" value="MethylDNA_cys_MeTrfase_DNA-bd"/>
</dbReference>
<evidence type="ECO:0000259" key="2">
    <source>
        <dbReference type="Pfam" id="PF01035"/>
    </source>
</evidence>
<protein>
    <submittedName>
        <fullName evidence="3">MGMT family protein</fullName>
    </submittedName>
</protein>
<dbReference type="CDD" id="cd06445">
    <property type="entry name" value="ATase"/>
    <property type="match status" value="1"/>
</dbReference>
<evidence type="ECO:0000313" key="4">
    <source>
        <dbReference type="Proteomes" id="UP001597273"/>
    </source>
</evidence>
<dbReference type="Gene3D" id="1.10.10.10">
    <property type="entry name" value="Winged helix-like DNA-binding domain superfamily/Winged helix DNA-binding domain"/>
    <property type="match status" value="1"/>
</dbReference>
<organism evidence="3 4">
    <name type="scientific">Planococcus chinensis</name>
    <dbReference type="NCBI Taxonomy" id="272917"/>
    <lineage>
        <taxon>Bacteria</taxon>
        <taxon>Bacillati</taxon>
        <taxon>Bacillota</taxon>
        <taxon>Bacilli</taxon>
        <taxon>Bacillales</taxon>
        <taxon>Caryophanaceae</taxon>
        <taxon>Planococcus</taxon>
    </lineage>
</organism>
<dbReference type="EMBL" id="JBHUFW010000004">
    <property type="protein sequence ID" value="MFD1862194.1"/>
    <property type="molecule type" value="Genomic_DNA"/>
</dbReference>
<dbReference type="PANTHER" id="PTHR42942:SF1">
    <property type="entry name" value="ALKYLTRANSFERASE-LIKE PROTEIN 1"/>
    <property type="match status" value="1"/>
</dbReference>
<comment type="caution">
    <text evidence="3">The sequence shown here is derived from an EMBL/GenBank/DDBJ whole genome shotgun (WGS) entry which is preliminary data.</text>
</comment>
<dbReference type="InterPro" id="IPR036217">
    <property type="entry name" value="MethylDNA_cys_MeTrfase_DNAb"/>
</dbReference>
<dbReference type="RefSeq" id="WP_204890763.1">
    <property type="nucleotide sequence ID" value="NZ_JBHUFW010000004.1"/>
</dbReference>
<name>A0ABW4QF52_9BACL</name>
<dbReference type="InterPro" id="IPR052520">
    <property type="entry name" value="ATL_DNA_repair"/>
</dbReference>
<dbReference type="SUPFAM" id="SSF46767">
    <property type="entry name" value="Methylated DNA-protein cysteine methyltransferase, C-terminal domain"/>
    <property type="match status" value="1"/>
</dbReference>
<dbReference type="PANTHER" id="PTHR42942">
    <property type="entry name" value="6-O-METHYLGUANINE DNA METHYLTRANSFERASE"/>
    <property type="match status" value="1"/>
</dbReference>
<gene>
    <name evidence="3" type="ORF">ACFSDB_04595</name>
</gene>
<reference evidence="4" key="1">
    <citation type="journal article" date="2019" name="Int. J. Syst. Evol. Microbiol.">
        <title>The Global Catalogue of Microorganisms (GCM) 10K type strain sequencing project: providing services to taxonomists for standard genome sequencing and annotation.</title>
        <authorList>
            <consortium name="The Broad Institute Genomics Platform"/>
            <consortium name="The Broad Institute Genome Sequencing Center for Infectious Disease"/>
            <person name="Wu L."/>
            <person name="Ma J."/>
        </authorList>
    </citation>
    <scope>NUCLEOTIDE SEQUENCE [LARGE SCALE GENOMIC DNA]</scope>
    <source>
        <strain evidence="4">CGMCC 1.15475</strain>
    </source>
</reference>
<dbReference type="Pfam" id="PF01035">
    <property type="entry name" value="DNA_binding_1"/>
    <property type="match status" value="1"/>
</dbReference>
<feature type="domain" description="Methylated-DNA-[protein]-cysteine S-methyltransferase DNA binding" evidence="2">
    <location>
        <begin position="3"/>
        <end position="84"/>
    </location>
</feature>
<evidence type="ECO:0000313" key="3">
    <source>
        <dbReference type="EMBL" id="MFD1862194.1"/>
    </source>
</evidence>
<dbReference type="Proteomes" id="UP001597273">
    <property type="component" value="Unassembled WGS sequence"/>
</dbReference>
<proteinExistence type="predicted"/>
<sequence>MQPFTEKAISIIKGIPPGMVMTYGQVAAYAGSPRGGRQVARLLHSMSGKYDLPWHRVVNAQGQIMIQDPEARFAQQTFLQQEGVEVSVNGKIDLSRFNFHPESE</sequence>
<accession>A0ABW4QF52</accession>